<dbReference type="OrthoDB" id="45365at2759"/>
<evidence type="ECO:0000313" key="2">
    <source>
        <dbReference type="Proteomes" id="UP000694843"/>
    </source>
</evidence>
<dbReference type="Gene3D" id="3.30.710.10">
    <property type="entry name" value="Potassium Channel Kv1.1, Chain A"/>
    <property type="match status" value="1"/>
</dbReference>
<dbReference type="PROSITE" id="PS50097">
    <property type="entry name" value="BTB"/>
    <property type="match status" value="1"/>
</dbReference>
<dbReference type="RefSeq" id="XP_018023753.1">
    <property type="nucleotide sequence ID" value="XM_018168264.2"/>
</dbReference>
<protein>
    <submittedName>
        <fullName evidence="3">Uncharacterized protein LOC108679609</fullName>
    </submittedName>
</protein>
<dbReference type="KEGG" id="hazt:108679609"/>
<dbReference type="Proteomes" id="UP000694843">
    <property type="component" value="Unplaced"/>
</dbReference>
<organism evidence="2 3">
    <name type="scientific">Hyalella azteca</name>
    <name type="common">Amphipod</name>
    <dbReference type="NCBI Taxonomy" id="294128"/>
    <lineage>
        <taxon>Eukaryota</taxon>
        <taxon>Metazoa</taxon>
        <taxon>Ecdysozoa</taxon>
        <taxon>Arthropoda</taxon>
        <taxon>Crustacea</taxon>
        <taxon>Multicrustacea</taxon>
        <taxon>Malacostraca</taxon>
        <taxon>Eumalacostraca</taxon>
        <taxon>Peracarida</taxon>
        <taxon>Amphipoda</taxon>
        <taxon>Senticaudata</taxon>
        <taxon>Talitrida</taxon>
        <taxon>Talitroidea</taxon>
        <taxon>Hyalellidae</taxon>
        <taxon>Hyalella</taxon>
    </lineage>
</organism>
<dbReference type="SMART" id="SM00225">
    <property type="entry name" value="BTB"/>
    <property type="match status" value="1"/>
</dbReference>
<feature type="domain" description="BTB" evidence="1">
    <location>
        <begin position="122"/>
        <end position="190"/>
    </location>
</feature>
<reference evidence="3" key="1">
    <citation type="submission" date="2025-08" db="UniProtKB">
        <authorList>
            <consortium name="RefSeq"/>
        </authorList>
    </citation>
    <scope>IDENTIFICATION</scope>
    <source>
        <tissue evidence="3">Whole organism</tissue>
    </source>
</reference>
<dbReference type="PANTHER" id="PTHR45774:SF3">
    <property type="entry name" value="BTB (POZ) DOMAIN-CONTAINING 2B-RELATED"/>
    <property type="match status" value="1"/>
</dbReference>
<dbReference type="PANTHER" id="PTHR45774">
    <property type="entry name" value="BTB/POZ DOMAIN-CONTAINING"/>
    <property type="match status" value="1"/>
</dbReference>
<dbReference type="InterPro" id="IPR000210">
    <property type="entry name" value="BTB/POZ_dom"/>
</dbReference>
<name>A0A8B7PCD4_HYAAZ</name>
<dbReference type="AlphaFoldDB" id="A0A8B7PCD4"/>
<dbReference type="GeneID" id="108679609"/>
<evidence type="ECO:0000259" key="1">
    <source>
        <dbReference type="PROSITE" id="PS50097"/>
    </source>
</evidence>
<gene>
    <name evidence="3" type="primary">LOC108679609</name>
</gene>
<dbReference type="Pfam" id="PF00651">
    <property type="entry name" value="BTB"/>
    <property type="match status" value="1"/>
</dbReference>
<dbReference type="CDD" id="cd18186">
    <property type="entry name" value="BTB_POZ_ZBTB_KLHL-like"/>
    <property type="match status" value="1"/>
</dbReference>
<proteinExistence type="predicted"/>
<evidence type="ECO:0000313" key="3">
    <source>
        <dbReference type="RefSeq" id="XP_018023753.1"/>
    </source>
</evidence>
<accession>A0A8B7PCD4</accession>
<dbReference type="SUPFAM" id="SSF54695">
    <property type="entry name" value="POZ domain"/>
    <property type="match status" value="1"/>
</dbReference>
<sequence length="513" mass="58029">MERSIYLGNDLNSRPIVSFENTENFCMARALVERAQALRTRSSTDEESAFEAEGVYPDQYTEVPRVEFFKSLSFGKEVKEKSCSCGVEKPVTVNFTATDDWQSDLITTTQRFSQLFSLGHLSDLVITFADSNEVIRAHKLVLASASFVFERMLYTDTKEALTGRVKLHCNVEGFKWILNNLYLGTSDLKNVVTAILVFDVAQLYQINGIAAMCKDYLRYQVSLENVSEVFSVAKTYSEDVLMNACLKKVSGSWSEMIDEHIADMTDELWLYLLQRPVLPMPEVKLFEGLVKWASHQLEYEGSETSPSNIRGKIERFLPHLRLLSIPSDTFIDRVVPTQVFSPQECTSILMNLRGVSSSLPSSVRCSKVLHSRIDITPETLRYCVLTRMSEGRKSQPGTVTEMILLKNFTVSSPILLHQLHTQDGSTLKDAQMILTDADGRQVGIAKPLGVLWRFITPVFMYANKSYTVSIDKVLVTRYAYKKEFCSHASDVQFKGCTGDNYIKIAFWPAQVKP</sequence>
<keyword evidence="2" id="KW-1185">Reference proteome</keyword>
<dbReference type="InterPro" id="IPR011333">
    <property type="entry name" value="SKP1/BTB/POZ_sf"/>
</dbReference>